<reference evidence="1 2" key="1">
    <citation type="submission" date="2021-06" db="EMBL/GenBank/DDBJ databases">
        <title>Caerostris darwini draft genome.</title>
        <authorList>
            <person name="Kono N."/>
            <person name="Arakawa K."/>
        </authorList>
    </citation>
    <scope>NUCLEOTIDE SEQUENCE [LARGE SCALE GENOMIC DNA]</scope>
</reference>
<gene>
    <name evidence="1" type="ORF">CDAR_65981</name>
</gene>
<dbReference type="AlphaFoldDB" id="A0AAV4UC25"/>
<keyword evidence="2" id="KW-1185">Reference proteome</keyword>
<sequence length="137" mass="16019">MSTYIYYESQPMSASIRNSHSVLVHTRGVRSARIKRIFTSINKTGSFEEQKISMLSFHHNNCWSHFLHSIQWPIRQHTATAARYSTSICDDILEPPHYPCMIMLNFINEQRCHSIVSHICGIRNELASRFTQFDFLL</sequence>
<organism evidence="1 2">
    <name type="scientific">Caerostris darwini</name>
    <dbReference type="NCBI Taxonomy" id="1538125"/>
    <lineage>
        <taxon>Eukaryota</taxon>
        <taxon>Metazoa</taxon>
        <taxon>Ecdysozoa</taxon>
        <taxon>Arthropoda</taxon>
        <taxon>Chelicerata</taxon>
        <taxon>Arachnida</taxon>
        <taxon>Araneae</taxon>
        <taxon>Araneomorphae</taxon>
        <taxon>Entelegynae</taxon>
        <taxon>Araneoidea</taxon>
        <taxon>Araneidae</taxon>
        <taxon>Caerostris</taxon>
    </lineage>
</organism>
<protein>
    <submittedName>
        <fullName evidence="1">Uncharacterized protein</fullName>
    </submittedName>
</protein>
<accession>A0AAV4UC25</accession>
<evidence type="ECO:0000313" key="2">
    <source>
        <dbReference type="Proteomes" id="UP001054837"/>
    </source>
</evidence>
<evidence type="ECO:0000313" key="1">
    <source>
        <dbReference type="EMBL" id="GIY55361.1"/>
    </source>
</evidence>
<dbReference type="Proteomes" id="UP001054837">
    <property type="component" value="Unassembled WGS sequence"/>
</dbReference>
<name>A0AAV4UC25_9ARAC</name>
<proteinExistence type="predicted"/>
<dbReference type="EMBL" id="BPLQ01011076">
    <property type="protein sequence ID" value="GIY55361.1"/>
    <property type="molecule type" value="Genomic_DNA"/>
</dbReference>
<comment type="caution">
    <text evidence="1">The sequence shown here is derived from an EMBL/GenBank/DDBJ whole genome shotgun (WGS) entry which is preliminary data.</text>
</comment>